<evidence type="ECO:0000256" key="8">
    <source>
        <dbReference type="ARBA" id="ARBA00023163"/>
    </source>
</evidence>
<evidence type="ECO:0000256" key="6">
    <source>
        <dbReference type="ARBA" id="ARBA00022884"/>
    </source>
</evidence>
<comment type="function">
    <text evidence="9">Facilitates transcription termination by a mechanism that involves Rho binding to the nascent RNA, activation of Rho's RNA-dependent ATPase activity, and release of the mRNA from the DNA template.</text>
</comment>
<dbReference type="InterPro" id="IPR011112">
    <property type="entry name" value="Rho-like_N"/>
</dbReference>
<accession>A0A840VCV5</accession>
<dbReference type="InterPro" id="IPR003593">
    <property type="entry name" value="AAA+_ATPase"/>
</dbReference>
<dbReference type="AlphaFoldDB" id="A0A840VCV5"/>
<feature type="binding site" evidence="9">
    <location>
        <position position="218"/>
    </location>
    <ligand>
        <name>ATP</name>
        <dbReference type="ChEBI" id="CHEBI:30616"/>
    </ligand>
</feature>
<keyword evidence="2 9" id="KW-0547">Nucleotide-binding</keyword>
<dbReference type="Pfam" id="PF07497">
    <property type="entry name" value="Rho_RNA_bind"/>
    <property type="match status" value="1"/>
</dbReference>
<evidence type="ECO:0000256" key="2">
    <source>
        <dbReference type="ARBA" id="ARBA00022741"/>
    </source>
</evidence>
<dbReference type="InterPro" id="IPR027417">
    <property type="entry name" value="P-loop_NTPase"/>
</dbReference>
<dbReference type="Gene3D" id="2.40.50.140">
    <property type="entry name" value="Nucleic acid-binding proteins"/>
    <property type="match status" value="1"/>
</dbReference>
<dbReference type="RefSeq" id="WP_183266740.1">
    <property type="nucleotide sequence ID" value="NZ_JACHFJ010000009.1"/>
</dbReference>
<evidence type="ECO:0000313" key="13">
    <source>
        <dbReference type="EMBL" id="MBB5373718.1"/>
    </source>
</evidence>
<evidence type="ECO:0000256" key="9">
    <source>
        <dbReference type="HAMAP-Rule" id="MF_01884"/>
    </source>
</evidence>
<evidence type="ECO:0000256" key="3">
    <source>
        <dbReference type="ARBA" id="ARBA00022801"/>
    </source>
</evidence>
<dbReference type="InterPro" id="IPR011129">
    <property type="entry name" value="CSD"/>
</dbReference>
<dbReference type="Proteomes" id="UP000553706">
    <property type="component" value="Unassembled WGS sequence"/>
</dbReference>
<reference evidence="13 14" key="1">
    <citation type="submission" date="2020-08" db="EMBL/GenBank/DDBJ databases">
        <title>Genomic Encyclopedia of Type Strains, Phase IV (KMG-IV): sequencing the most valuable type-strain genomes for metagenomic binning, comparative biology and taxonomic classification.</title>
        <authorList>
            <person name="Goeker M."/>
        </authorList>
    </citation>
    <scope>NUCLEOTIDE SEQUENCE [LARGE SCALE GENOMIC DNA]</scope>
    <source>
        <strain evidence="13 14">DSM 27026</strain>
    </source>
</reference>
<comment type="caution">
    <text evidence="13">The sequence shown here is derived from an EMBL/GenBank/DDBJ whole genome shotgun (WGS) entry which is preliminary data.</text>
</comment>
<dbReference type="GO" id="GO:0005829">
    <property type="term" value="C:cytosol"/>
    <property type="evidence" value="ECO:0007669"/>
    <property type="project" value="UniProtKB-ARBA"/>
</dbReference>
<dbReference type="SMART" id="SM00382">
    <property type="entry name" value="AAA"/>
    <property type="match status" value="1"/>
</dbReference>
<keyword evidence="3 9" id="KW-0378">Hydrolase</keyword>
<dbReference type="SUPFAM" id="SSF52540">
    <property type="entry name" value="P-loop containing nucleoside triphosphate hydrolases"/>
    <property type="match status" value="1"/>
</dbReference>
<gene>
    <name evidence="9" type="primary">rho</name>
    <name evidence="13" type="ORF">HNP71_001983</name>
</gene>
<dbReference type="SUPFAM" id="SSF50249">
    <property type="entry name" value="Nucleic acid-binding proteins"/>
    <property type="match status" value="1"/>
</dbReference>
<dbReference type="SMART" id="SM00959">
    <property type="entry name" value="Rho_N"/>
    <property type="match status" value="1"/>
</dbReference>
<dbReference type="GO" id="GO:0003723">
    <property type="term" value="F:RNA binding"/>
    <property type="evidence" value="ECO:0007669"/>
    <property type="project" value="UniProtKB-UniRule"/>
</dbReference>
<evidence type="ECO:0000256" key="10">
    <source>
        <dbReference type="NCBIfam" id="TIGR00767"/>
    </source>
</evidence>
<keyword evidence="4 9" id="KW-0347">Helicase</keyword>
<dbReference type="PANTHER" id="PTHR46425:SF1">
    <property type="entry name" value="TRANSCRIPTION TERMINATION FACTOR RHO"/>
    <property type="match status" value="1"/>
</dbReference>
<dbReference type="InterPro" id="IPR000194">
    <property type="entry name" value="ATPase_F1/V1/A1_a/bsu_nucl-bd"/>
</dbReference>
<evidence type="ECO:0000256" key="4">
    <source>
        <dbReference type="ARBA" id="ARBA00022806"/>
    </source>
</evidence>
<proteinExistence type="inferred from homology"/>
<evidence type="ECO:0000313" key="14">
    <source>
        <dbReference type="Proteomes" id="UP000553706"/>
    </source>
</evidence>
<dbReference type="Gene3D" id="1.10.720.10">
    <property type="match status" value="1"/>
</dbReference>
<evidence type="ECO:0000256" key="7">
    <source>
        <dbReference type="ARBA" id="ARBA00023015"/>
    </source>
</evidence>
<dbReference type="NCBIfam" id="TIGR00767">
    <property type="entry name" value="rho"/>
    <property type="match status" value="1"/>
</dbReference>
<dbReference type="InterPro" id="IPR011113">
    <property type="entry name" value="Rho_RNA-bd"/>
</dbReference>
<dbReference type="GO" id="GO:0006353">
    <property type="term" value="P:DNA-templated transcription termination"/>
    <property type="evidence" value="ECO:0007669"/>
    <property type="project" value="UniProtKB-UniRule"/>
</dbReference>
<dbReference type="SUPFAM" id="SSF68912">
    <property type="entry name" value="Rho N-terminal domain-like"/>
    <property type="match status" value="1"/>
</dbReference>
<dbReference type="InterPro" id="IPR012340">
    <property type="entry name" value="NA-bd_OB-fold"/>
</dbReference>
<evidence type="ECO:0000256" key="11">
    <source>
        <dbReference type="PROSITE-ProRule" id="PRU01203"/>
    </source>
</evidence>
<keyword evidence="7 9" id="KW-0805">Transcription regulation</keyword>
<dbReference type="FunFam" id="3.40.50.300:FF:000072">
    <property type="entry name" value="Transcription termination factor Rho"/>
    <property type="match status" value="1"/>
</dbReference>
<name>A0A840VCV5_9PROT</name>
<evidence type="ECO:0000259" key="12">
    <source>
        <dbReference type="PROSITE" id="PS51856"/>
    </source>
</evidence>
<dbReference type="SMART" id="SM00357">
    <property type="entry name" value="CSP"/>
    <property type="match status" value="1"/>
</dbReference>
<dbReference type="PROSITE" id="PS51856">
    <property type="entry name" value="RHO_RNA_BD"/>
    <property type="match status" value="1"/>
</dbReference>
<comment type="subunit">
    <text evidence="9">Homohexamer. The homohexamer assembles into an open ring structure.</text>
</comment>
<dbReference type="GO" id="GO:0008186">
    <property type="term" value="F:ATP-dependent activity, acting on RNA"/>
    <property type="evidence" value="ECO:0007669"/>
    <property type="project" value="UniProtKB-UniRule"/>
</dbReference>
<evidence type="ECO:0000256" key="5">
    <source>
        <dbReference type="ARBA" id="ARBA00022840"/>
    </source>
</evidence>
<dbReference type="PANTHER" id="PTHR46425">
    <property type="entry name" value="TRANSCRIPTION TERMINATION FACTOR RHO"/>
    <property type="match status" value="1"/>
</dbReference>
<dbReference type="GO" id="GO:0004386">
    <property type="term" value="F:helicase activity"/>
    <property type="evidence" value="ECO:0007669"/>
    <property type="project" value="UniProtKB-UniRule"/>
</dbReference>
<dbReference type="InterPro" id="IPR004665">
    <property type="entry name" value="Term_rho"/>
</dbReference>
<dbReference type="Pfam" id="PF07498">
    <property type="entry name" value="Rho_N"/>
    <property type="match status" value="1"/>
</dbReference>
<keyword evidence="5 9" id="KW-0067">ATP-binding</keyword>
<keyword evidence="6 9" id="KW-0694">RNA-binding</keyword>
<dbReference type="InterPro" id="IPR036269">
    <property type="entry name" value="Rho_N_sf"/>
</dbReference>
<dbReference type="CDD" id="cd04459">
    <property type="entry name" value="Rho_CSD"/>
    <property type="match status" value="1"/>
</dbReference>
<comment type="caution">
    <text evidence="9">Lacks conserved residue(s) required for the propagation of feature annotation.</text>
</comment>
<dbReference type="Pfam" id="PF00006">
    <property type="entry name" value="ATP-synt_ab"/>
    <property type="match status" value="1"/>
</dbReference>
<protein>
    <recommendedName>
        <fullName evidence="9 10">Transcription termination factor Rho</fullName>
        <ecNumber evidence="9 10">3.6.4.-</ecNumber>
    </recommendedName>
    <alternativeName>
        <fullName evidence="9">ATP-dependent helicase Rho</fullName>
    </alternativeName>
</protein>
<dbReference type="NCBIfam" id="NF006886">
    <property type="entry name" value="PRK09376.1"/>
    <property type="match status" value="1"/>
</dbReference>
<dbReference type="Gene3D" id="3.40.50.300">
    <property type="entry name" value="P-loop containing nucleotide triphosphate hydrolases"/>
    <property type="match status" value="1"/>
</dbReference>
<dbReference type="HAMAP" id="MF_01884">
    <property type="entry name" value="Rho"/>
    <property type="match status" value="1"/>
</dbReference>
<feature type="binding site" evidence="9">
    <location>
        <begin position="175"/>
        <end position="180"/>
    </location>
    <ligand>
        <name>ATP</name>
        <dbReference type="ChEBI" id="CHEBI:30616"/>
    </ligand>
</feature>
<dbReference type="CDD" id="cd01128">
    <property type="entry name" value="rho_factor_C"/>
    <property type="match status" value="1"/>
</dbReference>
<dbReference type="InterPro" id="IPR041703">
    <property type="entry name" value="Rho_factor_ATP-bd"/>
</dbReference>
<keyword evidence="14" id="KW-1185">Reference proteome</keyword>
<dbReference type="GO" id="GO:0005524">
    <property type="term" value="F:ATP binding"/>
    <property type="evidence" value="ECO:0007669"/>
    <property type="project" value="UniProtKB-UniRule"/>
</dbReference>
<comment type="similarity">
    <text evidence="9 11">Belongs to the Rho family.</text>
</comment>
<keyword evidence="8 9" id="KW-0804">Transcription</keyword>
<sequence length="424" mass="47233">MHLAELKAKTPTDLLNLAEELEVENASSLRKQDMMFAILKAFAENDQAIHGDGTLEILPDGFGFLRNPEANFLPGPEDIYVSPAQVRRYGLRTGDTVDGEIRAPKEGERYFSLVMVDKINFESPEAVKHRINFDNLTPLYPTSRLKMEVEIAEPTVKGQQKDYTSRVIDLVAPIGKGQRALVVAPPRTGKTVMLQNIAASITANHPEVFLMVLLIDERPEEVTDMSRSVRGEVVASTFDEPATRHVQVTEMVLEKAKRLVEHKRDVVILLDSITRLARAYNTVVPSSGKVLTGGVDANALQRPKRFFGAARNIEEGGSLTIIATALIDTGSRMDEVIFEEFKGTGNAELILDRKLSDKRTFPAIDITKSGTRKEELLVDKSVLSKMWVLRRILNPMGTTDAMEFLLDKLKYSKSNADFFDAMNT</sequence>
<dbReference type="EC" id="3.6.4.-" evidence="9 10"/>
<organism evidence="13 14">
    <name type="scientific">Acidocella aromatica</name>
    <dbReference type="NCBI Taxonomy" id="1303579"/>
    <lineage>
        <taxon>Bacteria</taxon>
        <taxon>Pseudomonadati</taxon>
        <taxon>Pseudomonadota</taxon>
        <taxon>Alphaproteobacteria</taxon>
        <taxon>Acetobacterales</taxon>
        <taxon>Acidocellaceae</taxon>
        <taxon>Acidocella</taxon>
    </lineage>
</organism>
<feature type="domain" description="Rho RNA-BD" evidence="12">
    <location>
        <begin position="48"/>
        <end position="123"/>
    </location>
</feature>
<dbReference type="EMBL" id="JACHFJ010000009">
    <property type="protein sequence ID" value="MBB5373718.1"/>
    <property type="molecule type" value="Genomic_DNA"/>
</dbReference>
<evidence type="ECO:0000256" key="1">
    <source>
        <dbReference type="ARBA" id="ARBA00022472"/>
    </source>
</evidence>
<feature type="binding site" evidence="9">
    <location>
        <begin position="187"/>
        <end position="192"/>
    </location>
    <ligand>
        <name>ATP</name>
        <dbReference type="ChEBI" id="CHEBI:30616"/>
    </ligand>
</feature>
<keyword evidence="1 9" id="KW-0806">Transcription termination</keyword>
<dbReference type="GO" id="GO:0016787">
    <property type="term" value="F:hydrolase activity"/>
    <property type="evidence" value="ECO:0007669"/>
    <property type="project" value="UniProtKB-KW"/>
</dbReference>